<accession>A0A369QDR1</accession>
<proteinExistence type="predicted"/>
<reference evidence="2 3" key="1">
    <citation type="submission" date="2018-04" db="EMBL/GenBank/DDBJ databases">
        <title>Altererythrobacter sp. HME9302 genome sequencing and assembly.</title>
        <authorList>
            <person name="Kang H."/>
            <person name="Kim H."/>
            <person name="Joh K."/>
        </authorList>
    </citation>
    <scope>NUCLEOTIDE SEQUENCE [LARGE SCALE GENOMIC DNA]</scope>
    <source>
        <strain evidence="2 3">HME9302</strain>
    </source>
</reference>
<feature type="compositionally biased region" description="Polar residues" evidence="1">
    <location>
        <begin position="198"/>
        <end position="214"/>
    </location>
</feature>
<dbReference type="EMBL" id="QBKA01000002">
    <property type="protein sequence ID" value="RDC61356.1"/>
    <property type="molecule type" value="Genomic_DNA"/>
</dbReference>
<evidence type="ECO:0000256" key="1">
    <source>
        <dbReference type="SAM" id="MobiDB-lite"/>
    </source>
</evidence>
<gene>
    <name evidence="2" type="ORF">HME9302_02578</name>
</gene>
<evidence type="ECO:0000313" key="3">
    <source>
        <dbReference type="Proteomes" id="UP000253727"/>
    </source>
</evidence>
<evidence type="ECO:0000313" key="2">
    <source>
        <dbReference type="EMBL" id="RDC61356.1"/>
    </source>
</evidence>
<keyword evidence="3" id="KW-1185">Reference proteome</keyword>
<dbReference type="Proteomes" id="UP000253727">
    <property type="component" value="Unassembled WGS sequence"/>
</dbReference>
<name>A0A369QDR1_9SPHN</name>
<comment type="caution">
    <text evidence="2">The sequence shown here is derived from an EMBL/GenBank/DDBJ whole genome shotgun (WGS) entry which is preliminary data.</text>
</comment>
<dbReference type="RefSeq" id="WP_115367307.1">
    <property type="nucleotide sequence ID" value="NZ_QBKA01000002.1"/>
</dbReference>
<feature type="region of interest" description="Disordered" evidence="1">
    <location>
        <begin position="195"/>
        <end position="214"/>
    </location>
</feature>
<dbReference type="OrthoDB" id="9135221at2"/>
<dbReference type="AlphaFoldDB" id="A0A369QDR1"/>
<organism evidence="2 3">
    <name type="scientific">Alteripontixanthobacter maritimus</name>
    <dbReference type="NCBI Taxonomy" id="2161824"/>
    <lineage>
        <taxon>Bacteria</taxon>
        <taxon>Pseudomonadati</taxon>
        <taxon>Pseudomonadota</taxon>
        <taxon>Alphaproteobacteria</taxon>
        <taxon>Sphingomonadales</taxon>
        <taxon>Erythrobacteraceae</taxon>
        <taxon>Alteripontixanthobacter</taxon>
    </lineage>
</organism>
<sequence>MAKKPKKVTKAEKARTENLPDIIDIGGEVIKPTQLYMDNGRKPSASGPWTDEPDKLSWTDPATELHCTILRMPDGALAGFVAVPLQHPLFGFDHEAIPADVSVEAYGGLNYSEPCDDRGPEATSVCHTHDFVRGRDARKQEWWFGFRCNHRNDFLPGRGNSHLRDEEGRTYRGTAFVFKQCTLLAQQLANIDAEDTKQTATKQIAPPTSNGKGV</sequence>
<protein>
    <submittedName>
        <fullName evidence="2">Uncharacterized protein</fullName>
    </submittedName>
</protein>